<accession>A0ABX2E3F3</accession>
<dbReference type="RefSeq" id="WP_173300280.1">
    <property type="nucleotide sequence ID" value="NZ_JABRWQ010000002.1"/>
</dbReference>
<organism evidence="1 2">
    <name type="scientific">Winogradskyella litoriviva</name>
    <dbReference type="NCBI Taxonomy" id="1220182"/>
    <lineage>
        <taxon>Bacteria</taxon>
        <taxon>Pseudomonadati</taxon>
        <taxon>Bacteroidota</taxon>
        <taxon>Flavobacteriia</taxon>
        <taxon>Flavobacteriales</taxon>
        <taxon>Flavobacteriaceae</taxon>
        <taxon>Winogradskyella</taxon>
    </lineage>
</organism>
<protein>
    <submittedName>
        <fullName evidence="1">Cytochrome C</fullName>
    </submittedName>
</protein>
<name>A0ABX2E3F3_9FLAO</name>
<evidence type="ECO:0000313" key="2">
    <source>
        <dbReference type="Proteomes" id="UP000805085"/>
    </source>
</evidence>
<dbReference type="InterPro" id="IPR010980">
    <property type="entry name" value="Cyt_c/b562"/>
</dbReference>
<gene>
    <name evidence="1" type="ORF">HNV10_05130</name>
</gene>
<sequence length="157" mass="17758">MIRKLLIAIVGLSFLGFCSCKSETKKETPKTVEEEVFKSTAIDDGRVSLNLNEMQKNHQLSNMRSHLEAVQEITLLLSQDDYDKASEIAYTKLGSTTEMKLMCASFGDKGFENLGLEFHKSADEMSEIFKKRNKEKSLTALSNTLNYCVQCHATYKQ</sequence>
<dbReference type="EMBL" id="JABRWQ010000002">
    <property type="protein sequence ID" value="NRD22612.1"/>
    <property type="molecule type" value="Genomic_DNA"/>
</dbReference>
<dbReference type="PROSITE" id="PS51257">
    <property type="entry name" value="PROKAR_LIPOPROTEIN"/>
    <property type="match status" value="1"/>
</dbReference>
<dbReference type="Proteomes" id="UP000805085">
    <property type="component" value="Unassembled WGS sequence"/>
</dbReference>
<reference evidence="1 2" key="1">
    <citation type="journal article" date="2015" name="Int. J. Syst. Evol. Microbiol.">
        <title>Winogradskyella litoriviva sp. nov., isolated from coastal seawater.</title>
        <authorList>
            <person name="Nedashkovskaya O.I."/>
            <person name="Kukhlevskiy A.D."/>
            <person name="Zhukova N.V."/>
            <person name="Kim S.J."/>
            <person name="Rhee S.K."/>
            <person name="Mikhailov V.V."/>
        </authorList>
    </citation>
    <scope>NUCLEOTIDE SEQUENCE [LARGE SCALE GENOMIC DNA]</scope>
    <source>
        <strain evidence="1 2">KMM6491</strain>
    </source>
</reference>
<comment type="caution">
    <text evidence="1">The sequence shown here is derived from an EMBL/GenBank/DDBJ whole genome shotgun (WGS) entry which is preliminary data.</text>
</comment>
<dbReference type="SUPFAM" id="SSF47175">
    <property type="entry name" value="Cytochromes"/>
    <property type="match status" value="1"/>
</dbReference>
<proteinExistence type="predicted"/>
<keyword evidence="2" id="KW-1185">Reference proteome</keyword>
<evidence type="ECO:0000313" key="1">
    <source>
        <dbReference type="EMBL" id="NRD22612.1"/>
    </source>
</evidence>